<dbReference type="Pfam" id="PF17932">
    <property type="entry name" value="TetR_C_24"/>
    <property type="match status" value="1"/>
</dbReference>
<dbReference type="Gene3D" id="1.10.10.60">
    <property type="entry name" value="Homeodomain-like"/>
    <property type="match status" value="1"/>
</dbReference>
<evidence type="ECO:0000256" key="4">
    <source>
        <dbReference type="ARBA" id="ARBA00023163"/>
    </source>
</evidence>
<gene>
    <name evidence="7" type="ORF">G3A44_13420</name>
</gene>
<dbReference type="PANTHER" id="PTHR30055:SF175">
    <property type="entry name" value="HTH-TYPE TRANSCRIPTIONAL REPRESSOR KSTR2"/>
    <property type="match status" value="1"/>
</dbReference>
<evidence type="ECO:0000313" key="8">
    <source>
        <dbReference type="Proteomes" id="UP000484255"/>
    </source>
</evidence>
<name>A0A7C9TN43_9BURK</name>
<keyword evidence="2" id="KW-0805">Transcription regulation</keyword>
<proteinExistence type="predicted"/>
<dbReference type="InterPro" id="IPR009057">
    <property type="entry name" value="Homeodomain-like_sf"/>
</dbReference>
<keyword evidence="4" id="KW-0804">Transcription</keyword>
<dbReference type="InterPro" id="IPR001647">
    <property type="entry name" value="HTH_TetR"/>
</dbReference>
<dbReference type="EMBL" id="JAAGOH010000015">
    <property type="protein sequence ID" value="NDY92186.1"/>
    <property type="molecule type" value="Genomic_DNA"/>
</dbReference>
<keyword evidence="3 5" id="KW-0238">DNA-binding</keyword>
<dbReference type="RefSeq" id="WP_163458031.1">
    <property type="nucleotide sequence ID" value="NZ_JAAGOH010000015.1"/>
</dbReference>
<accession>A0A7C9TN43</accession>
<dbReference type="SUPFAM" id="SSF48498">
    <property type="entry name" value="Tetracyclin repressor-like, C-terminal domain"/>
    <property type="match status" value="1"/>
</dbReference>
<dbReference type="InterPro" id="IPR036271">
    <property type="entry name" value="Tet_transcr_reg_TetR-rel_C_sf"/>
</dbReference>
<dbReference type="Proteomes" id="UP000484255">
    <property type="component" value="Unassembled WGS sequence"/>
</dbReference>
<evidence type="ECO:0000256" key="3">
    <source>
        <dbReference type="ARBA" id="ARBA00023125"/>
    </source>
</evidence>
<organism evidence="7 8">
    <name type="scientific">Ideonella livida</name>
    <dbReference type="NCBI Taxonomy" id="2707176"/>
    <lineage>
        <taxon>Bacteria</taxon>
        <taxon>Pseudomonadati</taxon>
        <taxon>Pseudomonadota</taxon>
        <taxon>Betaproteobacteria</taxon>
        <taxon>Burkholderiales</taxon>
        <taxon>Sphaerotilaceae</taxon>
        <taxon>Ideonella</taxon>
    </lineage>
</organism>
<dbReference type="AlphaFoldDB" id="A0A7C9TN43"/>
<comment type="caution">
    <text evidence="7">The sequence shown here is derived from an EMBL/GenBank/DDBJ whole genome shotgun (WGS) entry which is preliminary data.</text>
</comment>
<dbReference type="InterPro" id="IPR041490">
    <property type="entry name" value="KstR2_TetR_C"/>
</dbReference>
<dbReference type="PRINTS" id="PR00455">
    <property type="entry name" value="HTHTETR"/>
</dbReference>
<evidence type="ECO:0000256" key="1">
    <source>
        <dbReference type="ARBA" id="ARBA00022491"/>
    </source>
</evidence>
<dbReference type="GO" id="GO:0003700">
    <property type="term" value="F:DNA-binding transcription factor activity"/>
    <property type="evidence" value="ECO:0007669"/>
    <property type="project" value="TreeGrafter"/>
</dbReference>
<dbReference type="PROSITE" id="PS50977">
    <property type="entry name" value="HTH_TETR_2"/>
    <property type="match status" value="1"/>
</dbReference>
<evidence type="ECO:0000313" key="7">
    <source>
        <dbReference type="EMBL" id="NDY92186.1"/>
    </source>
</evidence>
<dbReference type="InterPro" id="IPR023772">
    <property type="entry name" value="DNA-bd_HTH_TetR-type_CS"/>
</dbReference>
<keyword evidence="8" id="KW-1185">Reference proteome</keyword>
<feature type="DNA-binding region" description="H-T-H motif" evidence="5">
    <location>
        <begin position="33"/>
        <end position="52"/>
    </location>
</feature>
<dbReference type="PROSITE" id="PS01081">
    <property type="entry name" value="HTH_TETR_1"/>
    <property type="match status" value="1"/>
</dbReference>
<dbReference type="Pfam" id="PF00440">
    <property type="entry name" value="TetR_N"/>
    <property type="match status" value="1"/>
</dbReference>
<dbReference type="GO" id="GO:0000976">
    <property type="term" value="F:transcription cis-regulatory region binding"/>
    <property type="evidence" value="ECO:0007669"/>
    <property type="project" value="TreeGrafter"/>
</dbReference>
<dbReference type="SUPFAM" id="SSF46689">
    <property type="entry name" value="Homeodomain-like"/>
    <property type="match status" value="1"/>
</dbReference>
<protein>
    <submittedName>
        <fullName evidence="7">TetR/AcrR family transcriptional regulator</fullName>
    </submittedName>
</protein>
<evidence type="ECO:0000256" key="2">
    <source>
        <dbReference type="ARBA" id="ARBA00023015"/>
    </source>
</evidence>
<evidence type="ECO:0000256" key="5">
    <source>
        <dbReference type="PROSITE-ProRule" id="PRU00335"/>
    </source>
</evidence>
<keyword evidence="1" id="KW-0678">Repressor</keyword>
<dbReference type="PANTHER" id="PTHR30055">
    <property type="entry name" value="HTH-TYPE TRANSCRIPTIONAL REGULATOR RUTR"/>
    <property type="match status" value="1"/>
</dbReference>
<dbReference type="InterPro" id="IPR050109">
    <property type="entry name" value="HTH-type_TetR-like_transc_reg"/>
</dbReference>
<sequence length="200" mass="21941">MARPRSAAYDDQLDLILAQAATLFAAQGYAATSMNQVAAACGVTKAALYHYVRDKHELLARVAEGHVRRLHALVEEVLGQGLPPEPRLRSLITRFVQAYAGAANEHRVLTEDVNLLAEDARERVLSIERQVVGAFADALSALRPELRAADLHKPLTMLLFGMINWMFTWFRPGEPLTPEQMAPMVADLFLGGLGAVRCPA</sequence>
<evidence type="ECO:0000259" key="6">
    <source>
        <dbReference type="PROSITE" id="PS50977"/>
    </source>
</evidence>
<dbReference type="Gene3D" id="1.10.357.10">
    <property type="entry name" value="Tetracycline Repressor, domain 2"/>
    <property type="match status" value="1"/>
</dbReference>
<feature type="domain" description="HTH tetR-type" evidence="6">
    <location>
        <begin position="10"/>
        <end position="70"/>
    </location>
</feature>
<reference evidence="7 8" key="1">
    <citation type="submission" date="2020-02" db="EMBL/GenBank/DDBJ databases">
        <title>Ideonella bacterium strain TBM-1.</title>
        <authorList>
            <person name="Chen W.-M."/>
        </authorList>
    </citation>
    <scope>NUCLEOTIDE SEQUENCE [LARGE SCALE GENOMIC DNA]</scope>
    <source>
        <strain evidence="7 8">TBM-1</strain>
    </source>
</reference>